<name>A0A7J0GLQ3_9ERIC</name>
<evidence type="ECO:0000256" key="1">
    <source>
        <dbReference type="SAM" id="MobiDB-lite"/>
    </source>
</evidence>
<sequence length="336" mass="37103">MASDLAISRISSLSSLHLPGLATILLSLISPPIGLQIQPQPEMGRTGLVIMSLIQAWSCQRKPFRASHLFVPDMPWDRYTLSHLDLAQLGRLDLAQISRPELILGILFPYNCPSVRMSWINAYRGELGKLSPNGKPSSRELRAERALSKWTTFVGGEFGIHGSSGSSLLVENLHRESSDSSFQMDNLHGGKLGESLVLTGAREALSQWKTFIGRAQNRENSESSLQMDNLRGGEFGTHESSGSSLPMENLRREIKAGELGELSPNGWLCPSYPLLQGATDLGSARRWPWPPSGHPPIVYPLCAQVFWAHEGCPYEFPNCRNGCCFVMPTIVFCRCL</sequence>
<feature type="region of interest" description="Disordered" evidence="1">
    <location>
        <begin position="219"/>
        <end position="246"/>
    </location>
</feature>
<proteinExistence type="predicted"/>
<dbReference type="EMBL" id="BJWL01000023">
    <property type="protein sequence ID" value="GFZ11702.1"/>
    <property type="molecule type" value="Genomic_DNA"/>
</dbReference>
<reference evidence="2 3" key="1">
    <citation type="submission" date="2019-07" db="EMBL/GenBank/DDBJ databases">
        <title>De Novo Assembly of kiwifruit Actinidia rufa.</title>
        <authorList>
            <person name="Sugita-Konishi S."/>
            <person name="Sato K."/>
            <person name="Mori E."/>
            <person name="Abe Y."/>
            <person name="Kisaki G."/>
            <person name="Hamano K."/>
            <person name="Suezawa K."/>
            <person name="Otani M."/>
            <person name="Fukuda T."/>
            <person name="Manabe T."/>
            <person name="Gomi K."/>
            <person name="Tabuchi M."/>
            <person name="Akimitsu K."/>
            <person name="Kataoka I."/>
        </authorList>
    </citation>
    <scope>NUCLEOTIDE SEQUENCE [LARGE SCALE GENOMIC DNA]</scope>
    <source>
        <strain evidence="3">cv. Fuchu</strain>
    </source>
</reference>
<dbReference type="Proteomes" id="UP000585474">
    <property type="component" value="Unassembled WGS sequence"/>
</dbReference>
<accession>A0A7J0GLQ3</accession>
<protein>
    <submittedName>
        <fullName evidence="2">Uncharacterized protein</fullName>
    </submittedName>
</protein>
<keyword evidence="3" id="KW-1185">Reference proteome</keyword>
<gene>
    <name evidence="2" type="ORF">Acr_23g0000870</name>
</gene>
<evidence type="ECO:0000313" key="2">
    <source>
        <dbReference type="EMBL" id="GFZ11702.1"/>
    </source>
</evidence>
<organism evidence="2 3">
    <name type="scientific">Actinidia rufa</name>
    <dbReference type="NCBI Taxonomy" id="165716"/>
    <lineage>
        <taxon>Eukaryota</taxon>
        <taxon>Viridiplantae</taxon>
        <taxon>Streptophyta</taxon>
        <taxon>Embryophyta</taxon>
        <taxon>Tracheophyta</taxon>
        <taxon>Spermatophyta</taxon>
        <taxon>Magnoliopsida</taxon>
        <taxon>eudicotyledons</taxon>
        <taxon>Gunneridae</taxon>
        <taxon>Pentapetalae</taxon>
        <taxon>asterids</taxon>
        <taxon>Ericales</taxon>
        <taxon>Actinidiaceae</taxon>
        <taxon>Actinidia</taxon>
    </lineage>
</organism>
<comment type="caution">
    <text evidence="2">The sequence shown here is derived from an EMBL/GenBank/DDBJ whole genome shotgun (WGS) entry which is preliminary data.</text>
</comment>
<dbReference type="AlphaFoldDB" id="A0A7J0GLQ3"/>
<evidence type="ECO:0000313" key="3">
    <source>
        <dbReference type="Proteomes" id="UP000585474"/>
    </source>
</evidence>